<evidence type="ECO:0000256" key="3">
    <source>
        <dbReference type="ARBA" id="ARBA00022553"/>
    </source>
</evidence>
<dbReference type="InterPro" id="IPR023213">
    <property type="entry name" value="CAT-like_dom_sf"/>
</dbReference>
<dbReference type="SUPFAM" id="SSF53474">
    <property type="entry name" value="alpha/beta-Hydrolases"/>
    <property type="match status" value="1"/>
</dbReference>
<dbReference type="GO" id="GO:0072330">
    <property type="term" value="P:monocarboxylic acid biosynthetic process"/>
    <property type="evidence" value="ECO:0007669"/>
    <property type="project" value="UniProtKB-ARBA"/>
</dbReference>
<dbReference type="CDD" id="cd19531">
    <property type="entry name" value="LCL_NRPS-like"/>
    <property type="match status" value="2"/>
</dbReference>
<reference evidence="5 6" key="1">
    <citation type="submission" date="2016-11" db="EMBL/GenBank/DDBJ databases">
        <authorList>
            <person name="Jaros S."/>
            <person name="Januszkiewicz K."/>
            <person name="Wedrychowicz H."/>
        </authorList>
    </citation>
    <scope>NUCLEOTIDE SEQUENCE [LARGE SCALE GENOMIC DNA]</scope>
    <source>
        <strain evidence="5 6">CGMCC 1.6102</strain>
    </source>
</reference>
<dbReference type="Gene3D" id="3.30.559.10">
    <property type="entry name" value="Chloramphenicol acetyltransferase-like domain"/>
    <property type="match status" value="2"/>
</dbReference>
<dbReference type="Gene3D" id="3.30.300.30">
    <property type="match status" value="3"/>
</dbReference>
<name>A0A1M7I418_9BACT</name>
<dbReference type="PANTHER" id="PTHR45527">
    <property type="entry name" value="NONRIBOSOMAL PEPTIDE SYNTHETASE"/>
    <property type="match status" value="1"/>
</dbReference>
<dbReference type="InterPro" id="IPR042099">
    <property type="entry name" value="ANL_N_sf"/>
</dbReference>
<evidence type="ECO:0000256" key="2">
    <source>
        <dbReference type="ARBA" id="ARBA00022450"/>
    </source>
</evidence>
<keyword evidence="2" id="KW-0596">Phosphopantetheine</keyword>
<dbReference type="InterPro" id="IPR020806">
    <property type="entry name" value="PKS_PP-bd"/>
</dbReference>
<dbReference type="GO" id="GO:0031177">
    <property type="term" value="F:phosphopantetheine binding"/>
    <property type="evidence" value="ECO:0007669"/>
    <property type="project" value="InterPro"/>
</dbReference>
<dbReference type="Gene3D" id="3.40.50.12780">
    <property type="entry name" value="N-terminal domain of ligase-like"/>
    <property type="match status" value="2"/>
</dbReference>
<dbReference type="Gene3D" id="3.40.50.1820">
    <property type="entry name" value="alpha/beta hydrolase"/>
    <property type="match status" value="1"/>
</dbReference>
<dbReference type="PANTHER" id="PTHR45527:SF1">
    <property type="entry name" value="FATTY ACID SYNTHASE"/>
    <property type="match status" value="1"/>
</dbReference>
<dbReference type="Pfam" id="PF00501">
    <property type="entry name" value="AMP-binding"/>
    <property type="match status" value="3"/>
</dbReference>
<dbReference type="InterPro" id="IPR009081">
    <property type="entry name" value="PP-bd_ACP"/>
</dbReference>
<dbReference type="FunFam" id="3.40.50.980:FF:000001">
    <property type="entry name" value="Non-ribosomal peptide synthetase"/>
    <property type="match status" value="2"/>
</dbReference>
<dbReference type="InterPro" id="IPR036736">
    <property type="entry name" value="ACP-like_sf"/>
</dbReference>
<dbReference type="InterPro" id="IPR020845">
    <property type="entry name" value="AMP-binding_CS"/>
</dbReference>
<dbReference type="GO" id="GO:0043041">
    <property type="term" value="P:amino acid activation for nonribosomal peptide biosynthetic process"/>
    <property type="evidence" value="ECO:0007669"/>
    <property type="project" value="TreeGrafter"/>
</dbReference>
<dbReference type="SUPFAM" id="SSF47336">
    <property type="entry name" value="ACP-like"/>
    <property type="match status" value="3"/>
</dbReference>
<dbReference type="InterPro" id="IPR010071">
    <property type="entry name" value="AA_adenyl_dom"/>
</dbReference>
<dbReference type="SUPFAM" id="SSF52777">
    <property type="entry name" value="CoA-dependent acyltransferases"/>
    <property type="match status" value="4"/>
</dbReference>
<accession>A0A1M7I418</accession>
<dbReference type="FunFam" id="1.10.1200.10:FF:000016">
    <property type="entry name" value="Non-ribosomal peptide synthase"/>
    <property type="match status" value="1"/>
</dbReference>
<dbReference type="CDD" id="cd05930">
    <property type="entry name" value="A_NRPS"/>
    <property type="match status" value="3"/>
</dbReference>
<dbReference type="InterPro" id="IPR025110">
    <property type="entry name" value="AMP-bd_C"/>
</dbReference>
<comment type="cofactor">
    <cofactor evidence="1">
        <name>pantetheine 4'-phosphate</name>
        <dbReference type="ChEBI" id="CHEBI:47942"/>
    </cofactor>
</comment>
<dbReference type="Pfam" id="PF13193">
    <property type="entry name" value="AMP-binding_C"/>
    <property type="match status" value="3"/>
</dbReference>
<evidence type="ECO:0000259" key="4">
    <source>
        <dbReference type="PROSITE" id="PS50075"/>
    </source>
</evidence>
<dbReference type="InterPro" id="IPR001031">
    <property type="entry name" value="Thioesterase"/>
</dbReference>
<dbReference type="SMART" id="SM00823">
    <property type="entry name" value="PKS_PP"/>
    <property type="match status" value="3"/>
</dbReference>
<gene>
    <name evidence="5" type="ORF">SAMN04488057_101179</name>
</gene>
<dbReference type="SUPFAM" id="SSF56801">
    <property type="entry name" value="Acetyl-CoA synthetase-like"/>
    <property type="match status" value="3"/>
</dbReference>
<dbReference type="Pfam" id="PF00668">
    <property type="entry name" value="Condensation"/>
    <property type="match status" value="2"/>
</dbReference>
<dbReference type="Pfam" id="PF00550">
    <property type="entry name" value="PP-binding"/>
    <property type="match status" value="3"/>
</dbReference>
<organism evidence="5 6">
    <name type="scientific">Cyclobacterium lianum</name>
    <dbReference type="NCBI Taxonomy" id="388280"/>
    <lineage>
        <taxon>Bacteria</taxon>
        <taxon>Pseudomonadati</taxon>
        <taxon>Bacteroidota</taxon>
        <taxon>Cytophagia</taxon>
        <taxon>Cytophagales</taxon>
        <taxon>Cyclobacteriaceae</taxon>
        <taxon>Cyclobacterium</taxon>
    </lineage>
</organism>
<dbReference type="FunFam" id="3.30.300.30:FF:000015">
    <property type="entry name" value="Nonribosomal peptide synthase SidD"/>
    <property type="match status" value="1"/>
</dbReference>
<dbReference type="Gene3D" id="2.30.38.10">
    <property type="entry name" value="Luciferase, Domain 3"/>
    <property type="match status" value="1"/>
</dbReference>
<dbReference type="Gene3D" id="3.30.559.30">
    <property type="entry name" value="Nonribosomal peptide synthetase, condensation domain"/>
    <property type="match status" value="2"/>
</dbReference>
<keyword evidence="6" id="KW-1185">Reference proteome</keyword>
<dbReference type="PROSITE" id="PS50075">
    <property type="entry name" value="CARRIER"/>
    <property type="match status" value="3"/>
</dbReference>
<dbReference type="GO" id="GO:0005737">
    <property type="term" value="C:cytoplasm"/>
    <property type="evidence" value="ECO:0007669"/>
    <property type="project" value="TreeGrafter"/>
</dbReference>
<evidence type="ECO:0000256" key="1">
    <source>
        <dbReference type="ARBA" id="ARBA00001957"/>
    </source>
</evidence>
<dbReference type="EMBL" id="FRCY01000001">
    <property type="protein sequence ID" value="SHM35455.1"/>
    <property type="molecule type" value="Genomic_DNA"/>
</dbReference>
<proteinExistence type="predicted"/>
<protein>
    <submittedName>
        <fullName evidence="5">Amino acid adenylation domain-containing protein</fullName>
    </submittedName>
</protein>
<dbReference type="Pfam" id="PF00975">
    <property type="entry name" value="Thioesterase"/>
    <property type="match status" value="1"/>
</dbReference>
<evidence type="ECO:0000313" key="5">
    <source>
        <dbReference type="EMBL" id="SHM35455.1"/>
    </source>
</evidence>
<dbReference type="STRING" id="388280.SAMN04488057_101179"/>
<dbReference type="Gene3D" id="3.40.50.980">
    <property type="match status" value="2"/>
</dbReference>
<dbReference type="InterPro" id="IPR000873">
    <property type="entry name" value="AMP-dep_synth/lig_dom"/>
</dbReference>
<dbReference type="InterPro" id="IPR006162">
    <property type="entry name" value="Ppantetheine_attach_site"/>
</dbReference>
<feature type="domain" description="Carrier" evidence="4">
    <location>
        <begin position="521"/>
        <end position="596"/>
    </location>
</feature>
<dbReference type="PROSITE" id="PS00455">
    <property type="entry name" value="AMP_BINDING"/>
    <property type="match status" value="3"/>
</dbReference>
<feature type="domain" description="Carrier" evidence="4">
    <location>
        <begin position="2621"/>
        <end position="2696"/>
    </location>
</feature>
<dbReference type="Proteomes" id="UP000184513">
    <property type="component" value="Unassembled WGS sequence"/>
</dbReference>
<feature type="domain" description="Carrier" evidence="4">
    <location>
        <begin position="1564"/>
        <end position="1639"/>
    </location>
</feature>
<sequence>MTLSDVLKTEFFNTSSGEKASTVIDLFQQQVKANPHKTAIVDGEKLITYEGLDALSSRIGTFFRHSIGEYQPVVPVCMPPGHQLIATILGLWKAGLAFAPLLPEWPEKRKLKILSELAATWVLTSEGNEDFGTSAPHLSVLPWTRFSGASTEPSGSLLAGQSDLAYVMYTSGSTGDPKGVMIGHAQLRQAIQTRITYYQCRPELLLLPSPGFDAAQAAILWPLCTGGKLFTASREAIQDVERLPELLRHTDTLLCVPAYYRFLLEESLLPGQATKRVILGGEKLTKDLVDSHFHLQPQAALYNEYGPTEATIWATVAAVQPSDTEISIGKPIGGMRCQVLDQDGGAISAGQSGELYLGGRQLAWGYWKDQKLTAQKFVPDPIGAEEGARLYATGDLVRQLADGSFLYEGRIDRQFKFQGTRIDPTEIEQALQETGKVREAWVSLVNNPGQPEQIVAFYIPKGSVRESTGLRQELAAGLPAHMVPATFIALENFPLTENGKVDHRALLSGLEEKAFVSQRADLADALQEKIHDAFSASLGIPNLGVEDNFFERGGNSLAAMRLLARLRNEPALPVALKDVFDHPTISGLHRHLKQKASVKVEVPDESDHTAHSETFALSPAQQSLWLIDQIKGTEAYHLPVAYKLTGDINPKYLEKAIQLIVERHPVLATTFQGSGQTAVKQGQNWKLSVVDQTGETYTDANFSRHWQPFFSRPFNLAEDFMLRAQLICFKSGEQVLGLVFHHIAFDDISLKIFLRELSENYTLLDQGSEPEPESHPLPFASYARHRQQSLAGTSGGRGLGSWRKKLTGQEKLLFPYDFPHSEKAGLEAGVHRFYLDGAEMSSIRDFSKAHDATLFMTLLATFKVLLYRYTQQTDICVGTTVVDRNLPDTENAIGYFINTLPLRTELKPAASFQDFLDDVRTSVLFALEHAEVPFLQLASLFPSATAKDQNPFFDLMFVMHEASEGTKKLQLPGVSAKQLEADPMRPKFALTLTLVEEEDGLSGHIEFDKGLFLEETVQRISQHYLQLLRRLTQSADIPVKKISLLSSAEVDAFSGRDRYREGIAFQTFFERFDRQVQERPTATALHIGAEEISFNKLHIRSMEIAGFLRNNAVKPGSRVALLVQRSLDMVAAMLGIWKAGAAYVPVDPNYPEARIRYILEDCGAGYLLTDKASENKLPRVEGLVRMNLDVRLGQSHIETSGYPQVGQDQPAYVIYTSGSTGKPKGVCLTQGNLSAFLEWCGSEFPSDAFESVYAVTSMCFDLSVFELFFPLAYGKPVRILPDALHIAAQLKQDSRVLINTVPSVVRKMVEAGLDFGPVSLLNMAGEPVTSGLLESLSREHLVIRNLYGPTEDTTYSTCKTLKPGGPITIGRPVAGSFAYVLDQDLVPCPVGVPGEIYLGGYGLASGYLNRPDLTAERFVPNPFAGPNGGTLYKTGDRGCWKGDGEIIFLGRLDNQVKLNGYRIELDEISIALQSHASIKNAVAVLQDTDTGEQQIVAFVAADDRVRESDLIAVISRRLPRYMVPSRIQFLDELPLSPNGKIDRKALERLKPEPIPEEGPGSFEAPSTLLESDLLDIWRKVLQFNGLGVNADFFDYGGNSLLAIRLIGRIRETLGHEVSISELFAHPSVRQVAALIGEQVEKAGEAERIPAMKPRPENIPLSFGQESLWLTDKLEGSVQYHIPVLLKLKGPVSSVLLSNAIRSIMERHEILRTVIREQEEDTWQEVMPVLGWQMAADQQADSEEALDGQMADFLNRPFDLGSDFMLRARQFASGESESLLMLVFHHIAFDGWSIPLFIKELFALLKAELSGENLLLPHLKIQYADYALWQRERFTDAVLNDKLQFWKDHLRGVRPIHLNEPSAGISKRSNEGATFDFQIGPDQKHAMLGLGKKLGLSPFMILLTVFKSLLERTSGQQDICVGTAVSGRKQAELEPLLGYFVNPLPIRTVLKPESTFTEILLRVKQNTLQAYEHQDVPFEKIVAATAQSRQLGVNPLFQVMFVMEYGNENQNFSNNLSMEVVPVQQTTSKFDLTFLVNENKGAFNVRIEYARDIFDPVFIEKLAEDFADILGRMLENPELELGDISSDRVSGTIGEIYSGEAAQNAVFTPAHQQIEQMVARDTSRPAVVFGEKILSYGDLNIKANQLAHYLLKKGLEKGDIVGLLVDRSPKYYIGMLGILKAGGAYLPVDSDFPDYRISYMLEDSCRFYLTESGIHDRLETKVERIMWHDFDTETASLPDHNPQLNVSGDDPAYIIYTSGTTGKPKGVRLDHANVNHFIAVVGAQPGLSKDDKILGVSSVSFDIAVLETLVALVFGARTYMLGQQERKEPDVIVDTLRREGITLMFATPSHWKMLLLNGWSERSDKLKIISGGEHLEKALADRLLPLCRQLWNVYGPTETSVYSTIKRVSSTDKPMTVGKPVRNTRIHILDGERNPVRKGAKGEIFIEGHGLARGYINSPDLTREKFLELIAENGQVRRLYKTGDLGSISADEELIVAGRLDHQVKIRGYRLELGEVENAIRSLKGVGDVIVHVKKDLDDMPFLVAYVVVNSGEARAAGSRSRISSEQVKQWKSQLSLSLADYMIPTDFVGMERFPLMENGKVNRNALPYPDRVSHPYVAIEEEMSPEERLVADIWKKALGRDAIRKRDNFFEIGGHSLTAVRVMVQLEKVFGIKLPLSVLFRYPTVQKLSQAIKSGVLGDSEWKSLVAIKTSGSKPPLYIVHGGGLNILPFYAVAKKMDREQPVFGIQAKGLDGVAQPLSRVEDIASQYLSEVLQQNPDGPYFLAGYSLGGIIAFEMAFQLLEMGKQVEKLVLFDTYAFQSDHNKPFWKRTFNQIRHAIGKRKFDVELLIEQPAIFKRKKRQSFEKKINRLRRLFNPDRENPESSLLQTYKRVEYVYKEACREYSIKKYPGSVDLIKARIAAGYLPDKACFGWKPFVKELRVWEADGEHITMLSPPNDASFGKLLQRVIDHKKE</sequence>
<dbReference type="GO" id="GO:0044550">
    <property type="term" value="P:secondary metabolite biosynthetic process"/>
    <property type="evidence" value="ECO:0007669"/>
    <property type="project" value="TreeGrafter"/>
</dbReference>
<dbReference type="NCBIfam" id="TIGR01733">
    <property type="entry name" value="AA-adenyl-dom"/>
    <property type="match status" value="3"/>
</dbReference>
<dbReference type="PROSITE" id="PS00012">
    <property type="entry name" value="PHOSPHOPANTETHEINE"/>
    <property type="match status" value="1"/>
</dbReference>
<dbReference type="NCBIfam" id="NF003417">
    <property type="entry name" value="PRK04813.1"/>
    <property type="match status" value="3"/>
</dbReference>
<keyword evidence="3" id="KW-0597">Phosphoprotein</keyword>
<dbReference type="Gene3D" id="1.10.1200.10">
    <property type="entry name" value="ACP-like"/>
    <property type="match status" value="3"/>
</dbReference>
<dbReference type="InterPro" id="IPR001242">
    <property type="entry name" value="Condensation_dom"/>
</dbReference>
<evidence type="ECO:0000313" key="6">
    <source>
        <dbReference type="Proteomes" id="UP000184513"/>
    </source>
</evidence>
<dbReference type="InterPro" id="IPR029058">
    <property type="entry name" value="AB_hydrolase_fold"/>
</dbReference>
<dbReference type="GO" id="GO:0003824">
    <property type="term" value="F:catalytic activity"/>
    <property type="evidence" value="ECO:0007669"/>
    <property type="project" value="InterPro"/>
</dbReference>
<dbReference type="InterPro" id="IPR045851">
    <property type="entry name" value="AMP-bd_C_sf"/>
</dbReference>